<protein>
    <recommendedName>
        <fullName evidence="2">Bacteriophage T5 Orf172 DNA-binding domain-containing protein</fullName>
    </recommendedName>
</protein>
<dbReference type="Proteomes" id="UP000231358">
    <property type="component" value="Unassembled WGS sequence"/>
</dbReference>
<feature type="region of interest" description="Disordered" evidence="1">
    <location>
        <begin position="415"/>
        <end position="460"/>
    </location>
</feature>
<accession>A0A2G7FTS3</accession>
<dbReference type="GO" id="GO:0003824">
    <property type="term" value="F:catalytic activity"/>
    <property type="evidence" value="ECO:0007669"/>
    <property type="project" value="InterPro"/>
</dbReference>
<keyword evidence="4" id="KW-1185">Reference proteome</keyword>
<dbReference type="InterPro" id="IPR000845">
    <property type="entry name" value="Nucleoside_phosphorylase_d"/>
</dbReference>
<dbReference type="AlphaFoldDB" id="A0A2G7FTS3"/>
<feature type="compositionally biased region" description="Acidic residues" evidence="1">
    <location>
        <begin position="358"/>
        <end position="371"/>
    </location>
</feature>
<dbReference type="Pfam" id="PF10544">
    <property type="entry name" value="T5orf172"/>
    <property type="match status" value="1"/>
</dbReference>
<organism evidence="3 4">
    <name type="scientific">Aspergillus arachidicola</name>
    <dbReference type="NCBI Taxonomy" id="656916"/>
    <lineage>
        <taxon>Eukaryota</taxon>
        <taxon>Fungi</taxon>
        <taxon>Dikarya</taxon>
        <taxon>Ascomycota</taxon>
        <taxon>Pezizomycotina</taxon>
        <taxon>Eurotiomycetes</taxon>
        <taxon>Eurotiomycetidae</taxon>
        <taxon>Eurotiales</taxon>
        <taxon>Aspergillaceae</taxon>
        <taxon>Aspergillus</taxon>
        <taxon>Aspergillus subgen. Circumdati</taxon>
    </lineage>
</organism>
<comment type="caution">
    <text evidence="3">The sequence shown here is derived from an EMBL/GenBank/DDBJ whole genome shotgun (WGS) entry which is preliminary data.</text>
</comment>
<reference evidence="3 4" key="1">
    <citation type="submission" date="2017-05" db="EMBL/GenBank/DDBJ databases">
        <title>Genome sequence for an aflatoxigenic pathogen of Argentinian peanut, Aspergillus arachidicola.</title>
        <authorList>
            <person name="Moore G."/>
            <person name="Beltz S.B."/>
            <person name="Mack B.M."/>
        </authorList>
    </citation>
    <scope>NUCLEOTIDE SEQUENCE [LARGE SCALE GENOMIC DNA]</scope>
    <source>
        <strain evidence="3 4">CBS 117610</strain>
    </source>
</reference>
<dbReference type="Pfam" id="PF01048">
    <property type="entry name" value="PNP_UDP_1"/>
    <property type="match status" value="1"/>
</dbReference>
<dbReference type="InterPro" id="IPR035994">
    <property type="entry name" value="Nucleoside_phosphorylase_sf"/>
</dbReference>
<dbReference type="Gene3D" id="3.40.50.1580">
    <property type="entry name" value="Nucleoside phosphorylase domain"/>
    <property type="match status" value="1"/>
</dbReference>
<evidence type="ECO:0000313" key="3">
    <source>
        <dbReference type="EMBL" id="PIG84024.1"/>
    </source>
</evidence>
<feature type="compositionally biased region" description="Polar residues" evidence="1">
    <location>
        <begin position="447"/>
        <end position="456"/>
    </location>
</feature>
<dbReference type="SMART" id="SM00974">
    <property type="entry name" value="T5orf172"/>
    <property type="match status" value="1"/>
</dbReference>
<evidence type="ECO:0000259" key="2">
    <source>
        <dbReference type="SMART" id="SM00974"/>
    </source>
</evidence>
<dbReference type="EMBL" id="NEXV01000414">
    <property type="protein sequence ID" value="PIG84024.1"/>
    <property type="molecule type" value="Genomic_DNA"/>
</dbReference>
<feature type="region of interest" description="Disordered" evidence="1">
    <location>
        <begin position="352"/>
        <end position="371"/>
    </location>
</feature>
<feature type="non-terminal residue" evidence="3">
    <location>
        <position position="1"/>
    </location>
</feature>
<sequence length="639" mass="71619">VGWICALPKELTVAIAMLDEEHERLSPASDRDDNTYVFGEIGNRNIVIACMPMGMTGNAPAALVAKDLLHSFRHLQFFLMVGIGGGAPNEQNDIRLGDVVVSAPTGQHGGVVQYDFGKTLAEGRLYRTGTLNRPPNVLLSTLSYLKSTYELLGYPNILKHLSTVISRYPHRATTFSYPEDISDTLFEADYDHARALHPCEAGCDYRRVIARVVRPNNFPCVFFGNIASANQVMRHGLTRDRIAREHNVLCFEMEAAGLMDQLPCLVIRGISDYADSHKDDRWQDYASAVAAAFAKDLLLVTPARALGDLHHEEYLNMLCVAVTKKDIQCSNRVKPGSDLCGTHLKSKTVLLVSRNDPDNDSSEEDEATPEVDDLIKAVKDMGLESDSPNVDDGYETPWEQEYRVEVKTTRIFRSGNAKKRENGRGRCKSEDPELTNWHSPERAATKDLSSAQSTPSRAPKLRVSTANIAPDPHVALAKSPTNDIPPELDDGLRWELSKIMVQPPDANTGIVYICDVQHEPRRRSGTRVIKIGVTSDINKRLKGHLHSCTWTRLQLLDSYPRSKPESGTYKQIQNCYQVEKLIHKTLEEFRYNKKCGCGKNHKELFEIGDDDLEYFRDIVEHWVSWSERELGHVVVPRGG</sequence>
<dbReference type="STRING" id="656916.A0A2G7FTS3"/>
<dbReference type="PANTHER" id="PTHR46082:SF11">
    <property type="entry name" value="AAA+ ATPASE DOMAIN-CONTAINING PROTEIN-RELATED"/>
    <property type="match status" value="1"/>
</dbReference>
<evidence type="ECO:0000313" key="4">
    <source>
        <dbReference type="Proteomes" id="UP000231358"/>
    </source>
</evidence>
<dbReference type="SUPFAM" id="SSF53167">
    <property type="entry name" value="Purine and uridine phosphorylases"/>
    <property type="match status" value="1"/>
</dbReference>
<gene>
    <name evidence="3" type="ORF">AARAC_006319</name>
</gene>
<name>A0A2G7FTS3_9EURO</name>
<proteinExistence type="predicted"/>
<evidence type="ECO:0000256" key="1">
    <source>
        <dbReference type="SAM" id="MobiDB-lite"/>
    </source>
</evidence>
<dbReference type="InterPro" id="IPR018306">
    <property type="entry name" value="Phage_T5_Orf172_DNA-bd"/>
</dbReference>
<dbReference type="PANTHER" id="PTHR46082">
    <property type="entry name" value="ATP/GTP-BINDING PROTEIN-RELATED"/>
    <property type="match status" value="1"/>
</dbReference>
<feature type="domain" description="Bacteriophage T5 Orf172 DNA-binding" evidence="2">
    <location>
        <begin position="523"/>
        <end position="619"/>
    </location>
</feature>
<dbReference type="InterPro" id="IPR053137">
    <property type="entry name" value="NLR-like"/>
</dbReference>
<dbReference type="GO" id="GO:0009116">
    <property type="term" value="P:nucleoside metabolic process"/>
    <property type="evidence" value="ECO:0007669"/>
    <property type="project" value="InterPro"/>
</dbReference>
<feature type="compositionally biased region" description="Basic and acidic residues" evidence="1">
    <location>
        <begin position="418"/>
        <end position="431"/>
    </location>
</feature>